<protein>
    <recommendedName>
        <fullName evidence="1">NFACT RNA-binding domain-containing protein</fullName>
    </recommendedName>
</protein>
<name>A0ABN9WTX3_9DINO</name>
<feature type="domain" description="NFACT RNA-binding" evidence="1">
    <location>
        <begin position="139"/>
        <end position="237"/>
    </location>
</feature>
<gene>
    <name evidence="2" type="ORF">PCOR1329_LOCUS69651</name>
</gene>
<organism evidence="2 3">
    <name type="scientific">Prorocentrum cordatum</name>
    <dbReference type="NCBI Taxonomy" id="2364126"/>
    <lineage>
        <taxon>Eukaryota</taxon>
        <taxon>Sar</taxon>
        <taxon>Alveolata</taxon>
        <taxon>Dinophyceae</taxon>
        <taxon>Prorocentrales</taxon>
        <taxon>Prorocentraceae</taxon>
        <taxon>Prorocentrum</taxon>
    </lineage>
</organism>
<keyword evidence="3" id="KW-1185">Reference proteome</keyword>
<accession>A0ABN9WTX3</accession>
<dbReference type="Proteomes" id="UP001189429">
    <property type="component" value="Unassembled WGS sequence"/>
</dbReference>
<sequence length="255" mass="28167">MTEVEVSDWARLDASGQPGKILVQLDGKKSFQDNAKACFKQARKIMNSHEKVGPMLKEKRAELECWRVHAEKAAGWKEEAGSSDGLSAESATLVLELYDAMLEQGIIKVKLPPVAPLLDLEEEQRLAFKRKYGKDIDCYRTPGGHEVIAGRSSKMNDYVSTKLAKGDMMWFHTDRGIPGSHVLIKAPWSEISEEDVEFAARLAAYHSKAKDDHHVPVMYCAGGSVRKPKGARTGQVTCTGRTYSIVVTPGHPDDA</sequence>
<evidence type="ECO:0000313" key="3">
    <source>
        <dbReference type="Proteomes" id="UP001189429"/>
    </source>
</evidence>
<dbReference type="Pfam" id="PF05670">
    <property type="entry name" value="NFACT-R_1"/>
    <property type="match status" value="1"/>
</dbReference>
<comment type="caution">
    <text evidence="2">The sequence shown here is derived from an EMBL/GenBank/DDBJ whole genome shotgun (WGS) entry which is preliminary data.</text>
</comment>
<dbReference type="PANTHER" id="PTHR15239:SF6">
    <property type="entry name" value="RIBOSOME QUALITY CONTROL COMPLEX SUBUNIT NEMF"/>
    <property type="match status" value="1"/>
</dbReference>
<reference evidence="2" key="1">
    <citation type="submission" date="2023-10" db="EMBL/GenBank/DDBJ databases">
        <authorList>
            <person name="Chen Y."/>
            <person name="Shah S."/>
            <person name="Dougan E. K."/>
            <person name="Thang M."/>
            <person name="Chan C."/>
        </authorList>
    </citation>
    <scope>NUCLEOTIDE SEQUENCE [LARGE SCALE GENOMIC DNA]</scope>
</reference>
<dbReference type="InterPro" id="IPR008532">
    <property type="entry name" value="NFACT_RNA-bd"/>
</dbReference>
<proteinExistence type="predicted"/>
<evidence type="ECO:0000313" key="2">
    <source>
        <dbReference type="EMBL" id="CAK0888978.1"/>
    </source>
</evidence>
<dbReference type="InterPro" id="IPR051608">
    <property type="entry name" value="RQC_Subunit_NEMF"/>
</dbReference>
<dbReference type="EMBL" id="CAUYUJ010019157">
    <property type="protein sequence ID" value="CAK0888978.1"/>
    <property type="molecule type" value="Genomic_DNA"/>
</dbReference>
<dbReference type="PANTHER" id="PTHR15239">
    <property type="entry name" value="NUCLEAR EXPORT MEDIATOR FACTOR NEMF"/>
    <property type="match status" value="1"/>
</dbReference>
<evidence type="ECO:0000259" key="1">
    <source>
        <dbReference type="Pfam" id="PF05670"/>
    </source>
</evidence>